<accession>A0A1D3D921</accession>
<sequence length="323" mass="33578">MLNDDAAAALQCAPHSAVKSGVDFATGKTLDEMPKGGAKLSTVQGYTASPSEADDVRSHSEDVAPAVASLHKRSSAPLVLLLLFLSGTLVAVPSALCSKMLLIGAASLAAFAAADFLMPTLGNKLKARGFFGRDLHKPSSYPPVPEAGGLCCVFCFLTAATAGQLLLDRQHQRLVEFPAALLGATSMGFLGFADDALALPWRYIRHLAGFLEPLLQRLQQHALPSFYSTGLPCPESPGAAAAAPYVFYAPSWLMQQVSDLLHGSLIAAAVNDGSIHSGINGLEVGQSTVIAAFVCIHNIIEVNSGLASTEAAKVIAAQQVSAL</sequence>
<evidence type="ECO:0000313" key="7">
    <source>
        <dbReference type="Proteomes" id="UP000095192"/>
    </source>
</evidence>
<dbReference type="GO" id="GO:0016757">
    <property type="term" value="F:glycosyltransferase activity"/>
    <property type="evidence" value="ECO:0007669"/>
    <property type="project" value="UniProtKB-KW"/>
</dbReference>
<reference evidence="6 7" key="1">
    <citation type="journal article" date="2016" name="BMC Genomics">
        <title>Comparative genomics reveals Cyclospora cayetanensis possesses coccidia-like metabolism and invasion components but unique surface antigens.</title>
        <authorList>
            <person name="Liu S."/>
            <person name="Wang L."/>
            <person name="Zheng H."/>
            <person name="Xu Z."/>
            <person name="Roellig D.M."/>
            <person name="Li N."/>
            <person name="Frace M.A."/>
            <person name="Tang K."/>
            <person name="Arrowood M.J."/>
            <person name="Moss D.M."/>
            <person name="Zhang L."/>
            <person name="Feng Y."/>
            <person name="Xiao L."/>
        </authorList>
    </citation>
    <scope>NUCLEOTIDE SEQUENCE [LARGE SCALE GENOMIC DNA]</scope>
    <source>
        <strain evidence="6 7">CHN_HEN01</strain>
    </source>
</reference>
<evidence type="ECO:0000313" key="6">
    <source>
        <dbReference type="EMBL" id="OEH79960.1"/>
    </source>
</evidence>
<keyword evidence="5" id="KW-0472">Membrane</keyword>
<keyword evidence="7" id="KW-1185">Reference proteome</keyword>
<keyword evidence="4" id="KW-0460">Magnesium</keyword>
<keyword evidence="3" id="KW-0479">Metal-binding</keyword>
<gene>
    <name evidence="6" type="ORF">cyc_01609</name>
</gene>
<evidence type="ECO:0000256" key="2">
    <source>
        <dbReference type="ARBA" id="ARBA00022676"/>
    </source>
</evidence>
<evidence type="ECO:0000256" key="5">
    <source>
        <dbReference type="SAM" id="Phobius"/>
    </source>
</evidence>
<dbReference type="GO" id="GO:0012505">
    <property type="term" value="C:endomembrane system"/>
    <property type="evidence" value="ECO:0007669"/>
    <property type="project" value="UniProtKB-SubCell"/>
</dbReference>
<dbReference type="VEuPathDB" id="ToxoDB:cyc_01609"/>
<comment type="subcellular location">
    <subcellularLocation>
        <location evidence="1">Endomembrane system</location>
        <topology evidence="1">Multi-pass membrane protein</topology>
    </subcellularLocation>
</comment>
<keyword evidence="2" id="KW-0808">Transferase</keyword>
<dbReference type="GO" id="GO:0006488">
    <property type="term" value="P:dolichol-linked oligosaccharide biosynthetic process"/>
    <property type="evidence" value="ECO:0007669"/>
    <property type="project" value="InterPro"/>
</dbReference>
<dbReference type="EMBL" id="JROU02000224">
    <property type="protein sequence ID" value="OEH79960.1"/>
    <property type="molecule type" value="Genomic_DNA"/>
</dbReference>
<keyword evidence="5" id="KW-1133">Transmembrane helix</keyword>
<evidence type="ECO:0000256" key="4">
    <source>
        <dbReference type="ARBA" id="ARBA00022842"/>
    </source>
</evidence>
<dbReference type="FunCoup" id="A0A1D3D921">
    <property type="interactions" value="115"/>
</dbReference>
<keyword evidence="5" id="KW-0812">Transmembrane</keyword>
<dbReference type="UniPathway" id="UPA00378"/>
<feature type="transmembrane region" description="Helical" evidence="5">
    <location>
        <begin position="143"/>
        <end position="167"/>
    </location>
</feature>
<organism evidence="6 7">
    <name type="scientific">Cyclospora cayetanensis</name>
    <dbReference type="NCBI Taxonomy" id="88456"/>
    <lineage>
        <taxon>Eukaryota</taxon>
        <taxon>Sar</taxon>
        <taxon>Alveolata</taxon>
        <taxon>Apicomplexa</taxon>
        <taxon>Conoidasida</taxon>
        <taxon>Coccidia</taxon>
        <taxon>Eucoccidiorida</taxon>
        <taxon>Eimeriorina</taxon>
        <taxon>Eimeriidae</taxon>
        <taxon>Cyclospora</taxon>
    </lineage>
</organism>
<keyword evidence="2" id="KW-0328">Glycosyltransferase</keyword>
<dbReference type="GO" id="GO:0016020">
    <property type="term" value="C:membrane"/>
    <property type="evidence" value="ECO:0007669"/>
    <property type="project" value="TreeGrafter"/>
</dbReference>
<name>A0A1D3D921_9EIME</name>
<evidence type="ECO:0000256" key="3">
    <source>
        <dbReference type="ARBA" id="ARBA00022723"/>
    </source>
</evidence>
<feature type="transmembrane region" description="Helical" evidence="5">
    <location>
        <begin position="179"/>
        <end position="199"/>
    </location>
</feature>
<evidence type="ECO:0000256" key="1">
    <source>
        <dbReference type="ARBA" id="ARBA00004127"/>
    </source>
</evidence>
<protein>
    <submittedName>
        <fullName evidence="6">UDP-N-acetylglucosamine--dolichyl-phosphate N-acetylglucosaminephosphotransferase</fullName>
    </submittedName>
</protein>
<comment type="caution">
    <text evidence="6">The sequence shown here is derived from an EMBL/GenBank/DDBJ whole genome shotgun (WGS) entry which is preliminary data.</text>
</comment>
<feature type="transmembrane region" description="Helical" evidence="5">
    <location>
        <begin position="78"/>
        <end position="96"/>
    </location>
</feature>
<dbReference type="PANTHER" id="PTHR10571:SF0">
    <property type="entry name" value="UDP-N-ACETYLGLUCOSAMINE--DOLICHYL-PHOSPHATE N-ACETYLGLUCOSAMINEPHOSPHOTRANSFERASE"/>
    <property type="match status" value="1"/>
</dbReference>
<dbReference type="PANTHER" id="PTHR10571">
    <property type="entry name" value="UDP-N-ACETYLGLUCOSAMINE--DOLICHYL-PHOSPHATE N-ACETYLGLUCOSAMINEPHOSPHOTRANSFERASE"/>
    <property type="match status" value="1"/>
</dbReference>
<dbReference type="AlphaFoldDB" id="A0A1D3D921"/>
<dbReference type="GO" id="GO:0003975">
    <property type="term" value="F:UDP-N-acetylglucosamine-dolichyl-phosphate N-acetylglucosaminephosphotransferase activity"/>
    <property type="evidence" value="ECO:0007669"/>
    <property type="project" value="InterPro"/>
</dbReference>
<proteinExistence type="predicted"/>
<dbReference type="Proteomes" id="UP000095192">
    <property type="component" value="Unassembled WGS sequence"/>
</dbReference>
<dbReference type="InterPro" id="IPR033895">
    <property type="entry name" value="GPT"/>
</dbReference>
<dbReference type="InParanoid" id="A0A1D3D921"/>
<dbReference type="GO" id="GO:0046872">
    <property type="term" value="F:metal ion binding"/>
    <property type="evidence" value="ECO:0007669"/>
    <property type="project" value="UniProtKB-KW"/>
</dbReference>
<feature type="transmembrane region" description="Helical" evidence="5">
    <location>
        <begin position="102"/>
        <end position="122"/>
    </location>
</feature>